<dbReference type="InterPro" id="IPR005498">
    <property type="entry name" value="T4SS_VirB10/TraB/TrbI"/>
</dbReference>
<dbReference type="InterPro" id="IPR053285">
    <property type="entry name" value="Thylakoid_lumenal_pentapeptide"/>
</dbReference>
<dbReference type="PANTHER" id="PTHR47121:SF2">
    <property type="entry name" value="THYLAKOID LUMENAL PROTEIN TL20.3, CHLOROPLASTIC"/>
    <property type="match status" value="1"/>
</dbReference>
<dbReference type="PANTHER" id="PTHR47121">
    <property type="entry name" value="THYLAKOID LUMENAL PROTEIN TL20.3, CHLOROPLASTIC"/>
    <property type="match status" value="1"/>
</dbReference>
<name>A0ABY5DKQ2_9GAMM</name>
<dbReference type="Pfam" id="PF03743">
    <property type="entry name" value="TrbI"/>
    <property type="match status" value="1"/>
</dbReference>
<dbReference type="CDD" id="cd16431">
    <property type="entry name" value="IcmE"/>
    <property type="match status" value="1"/>
</dbReference>
<protein>
    <submittedName>
        <fullName evidence="2">Uncharacterized protein</fullName>
    </submittedName>
</protein>
<keyword evidence="1" id="KW-1133">Transmembrane helix</keyword>
<evidence type="ECO:0000313" key="3">
    <source>
        <dbReference type="Proteomes" id="UP001055955"/>
    </source>
</evidence>
<evidence type="ECO:0000256" key="1">
    <source>
        <dbReference type="SAM" id="Phobius"/>
    </source>
</evidence>
<dbReference type="EMBL" id="CP092900">
    <property type="protein sequence ID" value="UTC24401.1"/>
    <property type="molecule type" value="Genomic_DNA"/>
</dbReference>
<keyword evidence="3" id="KW-1185">Reference proteome</keyword>
<accession>A0ABY5DKQ2</accession>
<sequence length="925" mass="96743">MSDLNKPNKGSGNKVDYTRYSVIGAVVFVVLLVVYLLFFSSSEEGVTSRVAGGTNIESIPGLGDPSAEYSKLINEQNKQQAMEAERSGESSLPTLLRPQYSLDTSQFEERKDEVFQRDADRCSKENIIKARTAGVAASELKCYGCTLEDLKNGGYSASELRAAGFSAEELRAAGYSAEELLQAGFSVADLRSAGFTADELLSAGVSVSQLLAAGFTPKQLLDSGVSIADLRSAGVSLNDILASGILSGEVVAGGYCARGVFTALEDKDQVRSGGVRAEDLYDGGVTVRELIDLGYSIKEIASAGVAPSQLLAEGISSSELIKGGFSKRDVSFAEKNRAQIKGGVCDARYVESQMAVGVQAKVLLSLGCSPNLLATEGYKASDLLAEGVTPGQMKVIGYSASDLVSLGVELPDLVDACYDAESLLAAGFSAADLVDAGIPLNDLLAAGVSLRDLKRDGVGCGALYRSGVPVEDLFMMGCDASSLRAAGASISELLAAGYSVAELKRAGFSAEDMLKAGVPADLLIAAGYTPEQLLSAGFSKGALIRAGVNPDDLYERAVGSTQSGCDPDTIKQLLEDGISVKQLLDDGCSVNALLNAGVSVSELLDAGVSPRQLVAANVSAKELYLAGVAKGDLDGLFSEDELVGVGYLGSDTFGDDLDMVMGQPQVSATEDLIAQQERDTRIARLASAMQAQSTSLYGSWDQASTQSINSSASTPESYGLSSAEEGGVYRPGMTGFDNASYLKAGSIMYAVLDNDVVSTDPSPIRATIINGPLKGSKVLGEFEQNENKLVLKFDRINQSRAPRSQDISVFAVDVNTDQNVEIETHALLKYGSLFAASFLSGLNDVAKNVGTELSTTNNGASGVTTSVSKGGSVTQSKILVAGLGKVGENMVEEIQKFQDIAPTVRMKSGATFGLLIMDDFNINSN</sequence>
<organism evidence="2 3">
    <name type="scientific">Candidatus Comchoanobacter bicostacola</name>
    <dbReference type="NCBI Taxonomy" id="2919598"/>
    <lineage>
        <taxon>Bacteria</taxon>
        <taxon>Pseudomonadati</taxon>
        <taxon>Pseudomonadota</taxon>
        <taxon>Gammaproteobacteria</taxon>
        <taxon>Candidatus Comchoanobacterales</taxon>
        <taxon>Candidatus Comchoanobacteraceae</taxon>
        <taxon>Candidatus Comchoanobacter</taxon>
    </lineage>
</organism>
<keyword evidence="1" id="KW-0812">Transmembrane</keyword>
<reference evidence="2 3" key="1">
    <citation type="journal article" date="2022" name="Nat. Microbiol.">
        <title>The microbiome of a bacterivorous marine choanoflagellate contains a resource-demanding obligate bacterial associate.</title>
        <authorList>
            <person name="Needham D.M."/>
            <person name="Poirier C."/>
            <person name="Bachy C."/>
            <person name="George E.E."/>
            <person name="Wilken S."/>
            <person name="Yung C.C.M."/>
            <person name="Limardo A.J."/>
            <person name="Morando M."/>
            <person name="Sudek L."/>
            <person name="Malmstrom R.R."/>
            <person name="Keeling P.J."/>
            <person name="Santoro A.E."/>
            <person name="Worden A.Z."/>
        </authorList>
    </citation>
    <scope>NUCLEOTIDE SEQUENCE [LARGE SCALE GENOMIC DNA]</scope>
    <source>
        <strain evidence="2 3">Comchoano-1</strain>
    </source>
</reference>
<dbReference type="RefSeq" id="WP_258568184.1">
    <property type="nucleotide sequence ID" value="NZ_CP092900.1"/>
</dbReference>
<feature type="transmembrane region" description="Helical" evidence="1">
    <location>
        <begin position="20"/>
        <end position="39"/>
    </location>
</feature>
<dbReference type="InterPro" id="IPR049855">
    <property type="entry name" value="DotG/IcmE-like_C"/>
</dbReference>
<keyword evidence="1" id="KW-0472">Membrane</keyword>
<evidence type="ECO:0000313" key="2">
    <source>
        <dbReference type="EMBL" id="UTC24401.1"/>
    </source>
</evidence>
<dbReference type="InterPro" id="IPR057481">
    <property type="entry name" value="Decapeptide"/>
</dbReference>
<proteinExistence type="predicted"/>
<dbReference type="Proteomes" id="UP001055955">
    <property type="component" value="Chromosome"/>
</dbReference>
<dbReference type="Pfam" id="PF25296">
    <property type="entry name" value="Decapeptide"/>
    <property type="match status" value="2"/>
</dbReference>
<gene>
    <name evidence="2" type="ORF">MMH89_04105</name>
</gene>